<evidence type="ECO:0000313" key="3">
    <source>
        <dbReference type="Proteomes" id="UP001165060"/>
    </source>
</evidence>
<name>A0ABQ6MWA7_9STRA</name>
<evidence type="ECO:0000256" key="1">
    <source>
        <dbReference type="SAM" id="MobiDB-lite"/>
    </source>
</evidence>
<gene>
    <name evidence="2" type="ORF">TeGR_g9272</name>
</gene>
<feature type="compositionally biased region" description="Basic and acidic residues" evidence="1">
    <location>
        <begin position="450"/>
        <end position="459"/>
    </location>
</feature>
<accession>A0ABQ6MWA7</accession>
<sequence length="693" mass="73310">MALPLANPVEPTLTEKEKRAVKLFLGRFDSAAQSSATSMALLYGLSALLSTYGLRHISQLSALESITEKERAWVVRALGSEPEGRRYWNGRADPWAKGPGPVTGTSRQNHGRKNVINKFPFADAKASAARVVRRGVPVPQPEQPRPVYKAMNDFGVPPLFSLNPMTRSKVVQKTFAEYNFSAHGLAKRDVEEALKHAGAISERHGGRVQYSLNAIIEGGRDFFTFDSWLDLVERFVELELEDVEDEQGEFFSEPPPLPVDPPSPPPPPASSSPAAPPKNQVVGGNVIPWDGKGTTRRVVDENGVSQFTKKMRNPADAVPGPRATKPQAQMSVAQRWQLNRDFAQKRAEKVALAKAGELPPKKMVDAPPSHQESGFYGRTQHAAPGPRPKQKIAWRTSESAAQYELHSKQLKQAIKKGRGSKKSNNSVNYANQSNITDSSDGRSTPIRGDWVTRTERQRAEAGNAVKLADNFLNSSLAAGLDTSSGASASTDTDDSYRRKLASATDPSLEAQLHLTPPSSNVGRNARPPRQSSARPPLAGWIGDYSASANDMFASKMKPPTVGGWRTGAGTDTSGTTTNTSGSGAETSTGGSSWNFEKIVAKDDTVSGSEIGMSGPDTTSGADTSSGLDIGTGSSGTPNVSKIGGGSESGGGSSVASSEVYTRDVLAGDSPGSVSGGGGDTGGSASGALSPESL</sequence>
<feature type="compositionally biased region" description="Gly residues" evidence="1">
    <location>
        <begin position="642"/>
        <end position="652"/>
    </location>
</feature>
<dbReference type="EMBL" id="BRYB01000615">
    <property type="protein sequence ID" value="GMI34055.1"/>
    <property type="molecule type" value="Genomic_DNA"/>
</dbReference>
<reference evidence="2 3" key="1">
    <citation type="journal article" date="2023" name="Commun. Biol.">
        <title>Genome analysis of Parmales, the sister group of diatoms, reveals the evolutionary specialization of diatoms from phago-mixotrophs to photoautotrophs.</title>
        <authorList>
            <person name="Ban H."/>
            <person name="Sato S."/>
            <person name="Yoshikawa S."/>
            <person name="Yamada K."/>
            <person name="Nakamura Y."/>
            <person name="Ichinomiya M."/>
            <person name="Sato N."/>
            <person name="Blanc-Mathieu R."/>
            <person name="Endo H."/>
            <person name="Kuwata A."/>
            <person name="Ogata H."/>
        </authorList>
    </citation>
    <scope>NUCLEOTIDE SEQUENCE [LARGE SCALE GENOMIC DNA]</scope>
</reference>
<feature type="compositionally biased region" description="Low complexity" evidence="1">
    <location>
        <begin position="523"/>
        <end position="536"/>
    </location>
</feature>
<protein>
    <submittedName>
        <fullName evidence="2">Uncharacterized protein</fullName>
    </submittedName>
</protein>
<feature type="compositionally biased region" description="Gly residues" evidence="1">
    <location>
        <begin position="673"/>
        <end position="684"/>
    </location>
</feature>
<proteinExistence type="predicted"/>
<evidence type="ECO:0000313" key="2">
    <source>
        <dbReference type="EMBL" id="GMI34055.1"/>
    </source>
</evidence>
<feature type="region of interest" description="Disordered" evidence="1">
    <location>
        <begin position="555"/>
        <end position="693"/>
    </location>
</feature>
<feature type="region of interest" description="Disordered" evidence="1">
    <location>
        <begin position="244"/>
        <end position="294"/>
    </location>
</feature>
<feature type="compositionally biased region" description="Polar residues" evidence="1">
    <location>
        <begin position="427"/>
        <end position="442"/>
    </location>
</feature>
<keyword evidence="3" id="KW-1185">Reference proteome</keyword>
<feature type="region of interest" description="Disordered" evidence="1">
    <location>
        <begin position="89"/>
        <end position="111"/>
    </location>
</feature>
<feature type="compositionally biased region" description="Pro residues" evidence="1">
    <location>
        <begin position="253"/>
        <end position="276"/>
    </location>
</feature>
<feature type="region of interest" description="Disordered" evidence="1">
    <location>
        <begin position="353"/>
        <end position="466"/>
    </location>
</feature>
<comment type="caution">
    <text evidence="2">The sequence shown here is derived from an EMBL/GenBank/DDBJ whole genome shotgun (WGS) entry which is preliminary data.</text>
</comment>
<feature type="compositionally biased region" description="Low complexity" evidence="1">
    <location>
        <begin position="478"/>
        <end position="490"/>
    </location>
</feature>
<organism evidence="2 3">
    <name type="scientific">Tetraparma gracilis</name>
    <dbReference type="NCBI Taxonomy" id="2962635"/>
    <lineage>
        <taxon>Eukaryota</taxon>
        <taxon>Sar</taxon>
        <taxon>Stramenopiles</taxon>
        <taxon>Ochrophyta</taxon>
        <taxon>Bolidophyceae</taxon>
        <taxon>Parmales</taxon>
        <taxon>Triparmaceae</taxon>
        <taxon>Tetraparma</taxon>
    </lineage>
</organism>
<feature type="compositionally biased region" description="Low complexity" evidence="1">
    <location>
        <begin position="567"/>
        <end position="592"/>
    </location>
</feature>
<feature type="compositionally biased region" description="Polar residues" evidence="1">
    <location>
        <begin position="615"/>
        <end position="626"/>
    </location>
</feature>
<feature type="region of interest" description="Disordered" evidence="1">
    <location>
        <begin position="478"/>
        <end position="542"/>
    </location>
</feature>
<dbReference type="Proteomes" id="UP001165060">
    <property type="component" value="Unassembled WGS sequence"/>
</dbReference>